<keyword evidence="8" id="KW-0206">Cytoskeleton</keyword>
<dbReference type="InterPro" id="IPR008280">
    <property type="entry name" value="Tub_FtsZ_C"/>
</dbReference>
<reference evidence="11 12" key="1">
    <citation type="journal article" date="2017" name="Environ. Microbiol.">
        <title>Decay of the glycolytic pathway and adaptation to intranuclear parasitism within Enterocytozoonidae microsporidia.</title>
        <authorList>
            <person name="Wiredu Boakye D."/>
            <person name="Jaroenlak P."/>
            <person name="Prachumwat A."/>
            <person name="Williams T.A."/>
            <person name="Bateman K.S."/>
            <person name="Itsathitphaisarn O."/>
            <person name="Sritunyalucksana K."/>
            <person name="Paszkiewicz K.H."/>
            <person name="Moore K.A."/>
            <person name="Stentiford G.D."/>
            <person name="Williams B.A."/>
        </authorList>
    </citation>
    <scope>NUCLEOTIDE SEQUENCE [LARGE SCALE GENOMIC DNA]</scope>
    <source>
        <strain evidence="11 12">TH1</strain>
    </source>
</reference>
<evidence type="ECO:0000256" key="9">
    <source>
        <dbReference type="RuleBase" id="RU000352"/>
    </source>
</evidence>
<evidence type="ECO:0000313" key="11">
    <source>
        <dbReference type="EMBL" id="OQS54211.1"/>
    </source>
</evidence>
<evidence type="ECO:0000313" key="12">
    <source>
        <dbReference type="Proteomes" id="UP000192758"/>
    </source>
</evidence>
<proteinExistence type="inferred from homology"/>
<dbReference type="GO" id="GO:0008275">
    <property type="term" value="C:gamma-tubulin small complex"/>
    <property type="evidence" value="ECO:0007669"/>
    <property type="project" value="EnsemblFungi"/>
</dbReference>
<keyword evidence="6 9" id="KW-0547">Nucleotide-binding</keyword>
<dbReference type="Gene3D" id="1.10.287.600">
    <property type="entry name" value="Helix hairpin bin"/>
    <property type="match status" value="1"/>
</dbReference>
<evidence type="ECO:0000256" key="1">
    <source>
        <dbReference type="ARBA" id="ARBA00004267"/>
    </source>
</evidence>
<dbReference type="PRINTS" id="PR01161">
    <property type="entry name" value="TUBULIN"/>
</dbReference>
<evidence type="ECO:0000256" key="7">
    <source>
        <dbReference type="ARBA" id="ARBA00023134"/>
    </source>
</evidence>
<dbReference type="InterPro" id="IPR036525">
    <property type="entry name" value="Tubulin/FtsZ_GTPase_sf"/>
</dbReference>
<dbReference type="InterPro" id="IPR023123">
    <property type="entry name" value="Tubulin_C"/>
</dbReference>
<dbReference type="EMBL" id="MNPJ01000021">
    <property type="protein sequence ID" value="OQS54211.1"/>
    <property type="molecule type" value="Genomic_DNA"/>
</dbReference>
<evidence type="ECO:0000256" key="6">
    <source>
        <dbReference type="ARBA" id="ARBA00022741"/>
    </source>
</evidence>
<dbReference type="InterPro" id="IPR000217">
    <property type="entry name" value="Tubulin"/>
</dbReference>
<comment type="function">
    <text evidence="9">Tubulin is the major constituent of microtubules, protein filaments consisting of alpha- and beta-tubulin heterodimers. Gamma-tubulin is a key component of the gamma-tubulin ring complex (gTuRC) which mediates microtubule nucleation. The gTuRC regulates the minus-end nucleation of alpha-beta tubulin heterodimers that grow into microtubule protafilaments, a critical step in centrosome duplication and spindle formation.</text>
</comment>
<dbReference type="InterPro" id="IPR017975">
    <property type="entry name" value="Tubulin_CS"/>
</dbReference>
<comment type="caution">
    <text evidence="11">The sequence shown here is derived from an EMBL/GenBank/DDBJ whole genome shotgun (WGS) entry which is preliminary data.</text>
</comment>
<evidence type="ECO:0000256" key="2">
    <source>
        <dbReference type="ARBA" id="ARBA00009636"/>
    </source>
</evidence>
<dbReference type="GO" id="GO:2000767">
    <property type="term" value="P:positive regulation of cytoplasmic translation"/>
    <property type="evidence" value="ECO:0007669"/>
    <property type="project" value="EnsemblFungi"/>
</dbReference>
<dbReference type="SUPFAM" id="SSF52490">
    <property type="entry name" value="Tubulin nucleotide-binding domain-like"/>
    <property type="match status" value="1"/>
</dbReference>
<dbReference type="PROSITE" id="PS00227">
    <property type="entry name" value="TUBULIN"/>
    <property type="match status" value="1"/>
</dbReference>
<evidence type="ECO:0000259" key="10">
    <source>
        <dbReference type="SMART" id="SM00864"/>
    </source>
</evidence>
<dbReference type="GO" id="GO:0005874">
    <property type="term" value="C:microtubule"/>
    <property type="evidence" value="ECO:0007669"/>
    <property type="project" value="UniProtKB-KW"/>
</dbReference>
<dbReference type="GO" id="GO:0007052">
    <property type="term" value="P:mitotic spindle organization"/>
    <property type="evidence" value="ECO:0007669"/>
    <property type="project" value="EnsemblFungi"/>
</dbReference>
<dbReference type="GO" id="GO:0005824">
    <property type="term" value="C:outer plaque of spindle pole body"/>
    <property type="evidence" value="ECO:0007669"/>
    <property type="project" value="EnsemblFungi"/>
</dbReference>
<dbReference type="Proteomes" id="UP000192758">
    <property type="component" value="Unassembled WGS sequence"/>
</dbReference>
<protein>
    <recommendedName>
        <fullName evidence="3 9">Tubulin gamma chain</fullName>
    </recommendedName>
</protein>
<dbReference type="SUPFAM" id="SSF55307">
    <property type="entry name" value="Tubulin C-terminal domain-like"/>
    <property type="match status" value="1"/>
</dbReference>
<accession>A0A1W0E4R3</accession>
<dbReference type="GO" id="GO:0005525">
    <property type="term" value="F:GTP binding"/>
    <property type="evidence" value="ECO:0007669"/>
    <property type="project" value="UniProtKB-UniRule"/>
</dbReference>
<dbReference type="GO" id="GO:0051417">
    <property type="term" value="P:microtubule nucleation by spindle pole body"/>
    <property type="evidence" value="ECO:0007669"/>
    <property type="project" value="EnsemblFungi"/>
</dbReference>
<dbReference type="InterPro" id="IPR002454">
    <property type="entry name" value="Gamma_tubulin"/>
</dbReference>
<organism evidence="11 12">
    <name type="scientific">Ecytonucleospora hepatopenaei</name>
    <dbReference type="NCBI Taxonomy" id="646526"/>
    <lineage>
        <taxon>Eukaryota</taxon>
        <taxon>Fungi</taxon>
        <taxon>Fungi incertae sedis</taxon>
        <taxon>Microsporidia</taxon>
        <taxon>Enterocytozoonidae</taxon>
        <taxon>Ecytonucleospora</taxon>
    </lineage>
</organism>
<dbReference type="Pfam" id="PF00091">
    <property type="entry name" value="Tubulin"/>
    <property type="match status" value="1"/>
</dbReference>
<keyword evidence="12" id="KW-1185">Reference proteome</keyword>
<keyword evidence="5 9" id="KW-0493">Microtubule</keyword>
<dbReference type="AlphaFoldDB" id="A0A1W0E4R3"/>
<gene>
    <name evidence="11" type="primary">TUB4</name>
    <name evidence="11" type="ORF">EHP00_854</name>
</gene>
<dbReference type="PANTHER" id="PTHR11588">
    <property type="entry name" value="TUBULIN"/>
    <property type="match status" value="1"/>
</dbReference>
<dbReference type="STRING" id="646526.A0A1W0E4R3"/>
<dbReference type="SMART" id="SM00864">
    <property type="entry name" value="Tubulin"/>
    <property type="match status" value="1"/>
</dbReference>
<evidence type="ECO:0000256" key="8">
    <source>
        <dbReference type="ARBA" id="ARBA00023212"/>
    </source>
</evidence>
<keyword evidence="4" id="KW-0963">Cytoplasm</keyword>
<dbReference type="GO" id="GO:0005200">
    <property type="term" value="F:structural constituent of cytoskeleton"/>
    <property type="evidence" value="ECO:0007669"/>
    <property type="project" value="EnsemblFungi"/>
</dbReference>
<dbReference type="GO" id="GO:0005822">
    <property type="term" value="C:inner plaque of spindle pole body"/>
    <property type="evidence" value="ECO:0007669"/>
    <property type="project" value="EnsemblFungi"/>
</dbReference>
<comment type="similarity">
    <text evidence="2 9">Belongs to the tubulin family.</text>
</comment>
<name>A0A1W0E4R3_9MICR</name>
<dbReference type="OrthoDB" id="10249382at2759"/>
<dbReference type="Gene3D" id="3.40.50.1440">
    <property type="entry name" value="Tubulin/FtsZ, GTPase domain"/>
    <property type="match status" value="1"/>
</dbReference>
<dbReference type="PRINTS" id="PR01164">
    <property type="entry name" value="GAMMATUBULIN"/>
</dbReference>
<keyword evidence="7 9" id="KW-0342">GTP-binding</keyword>
<dbReference type="GO" id="GO:0031122">
    <property type="term" value="P:cytoplasmic microtubule organization"/>
    <property type="evidence" value="ECO:0007669"/>
    <property type="project" value="InterPro"/>
</dbReference>
<feature type="domain" description="Tubulin/FtsZ GTPase" evidence="10">
    <location>
        <begin position="38"/>
        <end position="237"/>
    </location>
</feature>
<dbReference type="InterPro" id="IPR003008">
    <property type="entry name" value="Tubulin_FtsZ_GTPase"/>
</dbReference>
<dbReference type="VEuPathDB" id="MicrosporidiaDB:EHP00_854"/>
<evidence type="ECO:0000256" key="5">
    <source>
        <dbReference type="ARBA" id="ARBA00022701"/>
    </source>
</evidence>
<evidence type="ECO:0000256" key="3">
    <source>
        <dbReference type="ARBA" id="ARBA00018848"/>
    </source>
</evidence>
<comment type="subcellular location">
    <subcellularLocation>
        <location evidence="1">Cytoplasm</location>
        <location evidence="1">Cytoskeleton</location>
        <location evidence="1">Microtubule organizing center</location>
    </subcellularLocation>
</comment>
<evidence type="ECO:0000256" key="4">
    <source>
        <dbReference type="ARBA" id="ARBA00022490"/>
    </source>
</evidence>
<sequence>MYETVTIQLGQCGNQIGKDFWVKIMEEHQANKNENDRRDKFFYTTEGGKLVPRTVLIDTEPRAIFPEISNSTNTFLTNEGTGASNNWAHGFNLAKTHMEDMMDVINRNIEACDNVESIQVIHSCAGGTGSGFSSFLGEVFSENFPKKILCDFAILPNNNQASDVVVQPYNTVLSLNKVRENFNVVVLMDNYALSRHVLTNKVTFANDEKQLVNTYENMNSVAADVISSFSSSVRFPSYIYAENKSILNALVSSRNLNLVVPSIVTSDYRKYSTGEIVGNLIKQKSLLCNYEESSLYGYKSIWNVMNHALDVSSVIRAQKLVQNKINFIDLPYYTTAFTNRRELNVSFSNTTGIRSALSKITSQFDKLMERKAFLESYRKFELEASEMKAARESINGLIEEYEALEARK</sequence>